<proteinExistence type="predicted"/>
<dbReference type="AlphaFoldDB" id="X1VU85"/>
<reference evidence="1" key="1">
    <citation type="journal article" date="2014" name="Front. Microbiol.">
        <title>High frequency of phylogenetically diverse reductive dehalogenase-homologous genes in deep subseafloor sedimentary metagenomes.</title>
        <authorList>
            <person name="Kawai M."/>
            <person name="Futagami T."/>
            <person name="Toyoda A."/>
            <person name="Takaki Y."/>
            <person name="Nishi S."/>
            <person name="Hori S."/>
            <person name="Arai W."/>
            <person name="Tsubouchi T."/>
            <person name="Morono Y."/>
            <person name="Uchiyama I."/>
            <person name="Ito T."/>
            <person name="Fujiyama A."/>
            <person name="Inagaki F."/>
            <person name="Takami H."/>
        </authorList>
    </citation>
    <scope>NUCLEOTIDE SEQUENCE</scope>
    <source>
        <strain evidence="1">Expedition CK06-06</strain>
    </source>
</reference>
<sequence>MNVNALHKYGILNEYTHTVAIGAQAVNAVEVSAVTRFGDDECFQIDKIEIFPPYTPAPANEIENILVQLIIDGTSVDCVYLDSRMATPYAIGTPPFKPSCYLFGDRKSVNPFENFCLKGKQSIQIRTMGLLGSLASSSFGGGLVPC</sequence>
<accession>X1VU85</accession>
<organism evidence="1">
    <name type="scientific">marine sediment metagenome</name>
    <dbReference type="NCBI Taxonomy" id="412755"/>
    <lineage>
        <taxon>unclassified sequences</taxon>
        <taxon>metagenomes</taxon>
        <taxon>ecological metagenomes</taxon>
    </lineage>
</organism>
<dbReference type="EMBL" id="BARW01031161">
    <property type="protein sequence ID" value="GAJ13720.1"/>
    <property type="molecule type" value="Genomic_DNA"/>
</dbReference>
<name>X1VU85_9ZZZZ</name>
<comment type="caution">
    <text evidence="1">The sequence shown here is derived from an EMBL/GenBank/DDBJ whole genome shotgun (WGS) entry which is preliminary data.</text>
</comment>
<evidence type="ECO:0000313" key="1">
    <source>
        <dbReference type="EMBL" id="GAJ13720.1"/>
    </source>
</evidence>
<protein>
    <submittedName>
        <fullName evidence="1">Uncharacterized protein</fullName>
    </submittedName>
</protein>
<gene>
    <name evidence="1" type="ORF">S12H4_49637</name>
</gene>